<feature type="compositionally biased region" description="Basic and acidic residues" evidence="1">
    <location>
        <begin position="433"/>
        <end position="448"/>
    </location>
</feature>
<dbReference type="InterPro" id="IPR000477">
    <property type="entry name" value="RT_dom"/>
</dbReference>
<reference evidence="3 4" key="1">
    <citation type="submission" date="2020-02" db="EMBL/GenBank/DDBJ databases">
        <authorList>
            <person name="Ferguson B K."/>
        </authorList>
    </citation>
    <scope>NUCLEOTIDE SEQUENCE [LARGE SCALE GENOMIC DNA]</scope>
</reference>
<evidence type="ECO:0000256" key="1">
    <source>
        <dbReference type="SAM" id="MobiDB-lite"/>
    </source>
</evidence>
<feature type="region of interest" description="Disordered" evidence="1">
    <location>
        <begin position="429"/>
        <end position="470"/>
    </location>
</feature>
<evidence type="ECO:0000259" key="2">
    <source>
        <dbReference type="PROSITE" id="PS50878"/>
    </source>
</evidence>
<sequence>MEVPAYLLRIVSSYFLDRVLEFTTDDGSETYEVTAGVTQGSVLGPILWNVMYDRILRLKLPRSAKIVGFADDIAVTVVAKHLDLVEFYSNETIRLVRAALTDLGLQTADQKTEVLLVTSRKVRETITLRAGDHYIMSAPCIRYLGVHIDARLRFDEHLRIVSDKANRVAGALLGIMPNIGGPRNSRRRLYASVVDSILLYGAPAWSEAAKTHDYVRRAASIHRRACLPFHRWNYSSTSARGCIIAASKTSGVKNELGRSRNGRPNGPARRRRVGGRTRTHRLIPNIIPWIERRHGEANYHLTQLLTGHGCFRSYLYRTHNDTSDRCPACPLAVEDAEHVIFHCPRFAEERGVLHRLSRGPLEPETLVGFMLDAEPNWLEVSSFAHSVMTRLRGEEREGQKKMTGRCAGSDRITISRSPRRGLTRLAIDGAQHSQDEVRSENHTHKRAPDAGAKAQQERMMAPEARTTLTR</sequence>
<proteinExistence type="predicted"/>
<dbReference type="Proteomes" id="UP000479190">
    <property type="component" value="Unassembled WGS sequence"/>
</dbReference>
<accession>A0A6H5IAM6</accession>
<evidence type="ECO:0000313" key="4">
    <source>
        <dbReference type="Proteomes" id="UP000479190"/>
    </source>
</evidence>
<dbReference type="AlphaFoldDB" id="A0A6H5IAM6"/>
<feature type="region of interest" description="Disordered" evidence="1">
    <location>
        <begin position="253"/>
        <end position="275"/>
    </location>
</feature>
<dbReference type="EMBL" id="CADCXV010000769">
    <property type="protein sequence ID" value="CAB0035053.1"/>
    <property type="molecule type" value="Genomic_DNA"/>
</dbReference>
<name>A0A6H5IAM6_9HYME</name>
<dbReference type="OrthoDB" id="7700848at2759"/>
<gene>
    <name evidence="3" type="ORF">TBRA_LOCUS6951</name>
</gene>
<dbReference type="Pfam" id="PF00078">
    <property type="entry name" value="RVT_1"/>
    <property type="match status" value="1"/>
</dbReference>
<organism evidence="3 4">
    <name type="scientific">Trichogramma brassicae</name>
    <dbReference type="NCBI Taxonomy" id="86971"/>
    <lineage>
        <taxon>Eukaryota</taxon>
        <taxon>Metazoa</taxon>
        <taxon>Ecdysozoa</taxon>
        <taxon>Arthropoda</taxon>
        <taxon>Hexapoda</taxon>
        <taxon>Insecta</taxon>
        <taxon>Pterygota</taxon>
        <taxon>Neoptera</taxon>
        <taxon>Endopterygota</taxon>
        <taxon>Hymenoptera</taxon>
        <taxon>Apocrita</taxon>
        <taxon>Proctotrupomorpha</taxon>
        <taxon>Chalcidoidea</taxon>
        <taxon>Trichogrammatidae</taxon>
        <taxon>Trichogramma</taxon>
    </lineage>
</organism>
<dbReference type="PANTHER" id="PTHR33332">
    <property type="entry name" value="REVERSE TRANSCRIPTASE DOMAIN-CONTAINING PROTEIN"/>
    <property type="match status" value="1"/>
</dbReference>
<evidence type="ECO:0000313" key="3">
    <source>
        <dbReference type="EMBL" id="CAB0035053.1"/>
    </source>
</evidence>
<protein>
    <recommendedName>
        <fullName evidence="2">Reverse transcriptase domain-containing protein</fullName>
    </recommendedName>
</protein>
<dbReference type="PROSITE" id="PS50878">
    <property type="entry name" value="RT_POL"/>
    <property type="match status" value="1"/>
</dbReference>
<keyword evidence="4" id="KW-1185">Reference proteome</keyword>
<feature type="domain" description="Reverse transcriptase" evidence="2">
    <location>
        <begin position="1"/>
        <end position="148"/>
    </location>
</feature>